<comment type="caution">
    <text evidence="4">The sequence shown here is derived from an EMBL/GenBank/DDBJ whole genome shotgun (WGS) entry which is preliminary data.</text>
</comment>
<feature type="domain" description="IclR-ED" evidence="3">
    <location>
        <begin position="78"/>
        <end position="259"/>
    </location>
</feature>
<reference evidence="5" key="1">
    <citation type="journal article" date="2019" name="Int. J. Syst. Evol. Microbiol.">
        <title>The Global Catalogue of Microorganisms (GCM) 10K type strain sequencing project: providing services to taxonomists for standard genome sequencing and annotation.</title>
        <authorList>
            <consortium name="The Broad Institute Genomics Platform"/>
            <consortium name="The Broad Institute Genome Sequencing Center for Infectious Disease"/>
            <person name="Wu L."/>
            <person name="Ma J."/>
        </authorList>
    </citation>
    <scope>NUCLEOTIDE SEQUENCE [LARGE SCALE GENOMIC DNA]</scope>
    <source>
        <strain evidence="5">CGMCC 1.15399</strain>
    </source>
</reference>
<dbReference type="PROSITE" id="PS51078">
    <property type="entry name" value="ICLR_ED"/>
    <property type="match status" value="1"/>
</dbReference>
<evidence type="ECO:0000259" key="2">
    <source>
        <dbReference type="PROSITE" id="PS51077"/>
    </source>
</evidence>
<dbReference type="InterPro" id="IPR050707">
    <property type="entry name" value="HTH_MetabolicPath_Reg"/>
</dbReference>
<evidence type="ECO:0000313" key="5">
    <source>
        <dbReference type="Proteomes" id="UP001597097"/>
    </source>
</evidence>
<dbReference type="RefSeq" id="WP_219537213.1">
    <property type="nucleotide sequence ID" value="NZ_JAHKRM010000035.1"/>
</dbReference>
<dbReference type="SMART" id="SM00346">
    <property type="entry name" value="HTH_ICLR"/>
    <property type="match status" value="1"/>
</dbReference>
<name>A0ABW4GEQ4_9ACTN</name>
<dbReference type="Proteomes" id="UP001597097">
    <property type="component" value="Unassembled WGS sequence"/>
</dbReference>
<dbReference type="PANTHER" id="PTHR30136:SF24">
    <property type="entry name" value="HTH-TYPE TRANSCRIPTIONAL REPRESSOR ALLR"/>
    <property type="match status" value="1"/>
</dbReference>
<dbReference type="PANTHER" id="PTHR30136">
    <property type="entry name" value="HELIX-TURN-HELIX TRANSCRIPTIONAL REGULATOR, ICLR FAMILY"/>
    <property type="match status" value="1"/>
</dbReference>
<gene>
    <name evidence="4" type="ORF">ACFSJ0_27090</name>
</gene>
<accession>A0ABW4GEQ4</accession>
<dbReference type="InterPro" id="IPR005471">
    <property type="entry name" value="Tscrpt_reg_IclR_N"/>
</dbReference>
<evidence type="ECO:0000313" key="4">
    <source>
        <dbReference type="EMBL" id="MFD1540751.1"/>
    </source>
</evidence>
<proteinExistence type="predicted"/>
<keyword evidence="1" id="KW-0238">DNA-binding</keyword>
<dbReference type="PROSITE" id="PS51077">
    <property type="entry name" value="HTH_ICLR"/>
    <property type="match status" value="1"/>
</dbReference>
<organism evidence="4 5">
    <name type="scientific">Nonomuraea guangzhouensis</name>
    <dbReference type="NCBI Taxonomy" id="1291555"/>
    <lineage>
        <taxon>Bacteria</taxon>
        <taxon>Bacillati</taxon>
        <taxon>Actinomycetota</taxon>
        <taxon>Actinomycetes</taxon>
        <taxon>Streptosporangiales</taxon>
        <taxon>Streptosporangiaceae</taxon>
        <taxon>Nonomuraea</taxon>
    </lineage>
</organism>
<dbReference type="Pfam" id="PF09339">
    <property type="entry name" value="HTH_IclR"/>
    <property type="match status" value="1"/>
</dbReference>
<dbReference type="EMBL" id="JBHUCM010000019">
    <property type="protein sequence ID" value="MFD1540751.1"/>
    <property type="molecule type" value="Genomic_DNA"/>
</dbReference>
<keyword evidence="5" id="KW-1185">Reference proteome</keyword>
<dbReference type="InterPro" id="IPR014757">
    <property type="entry name" value="Tscrpt_reg_IclR_C"/>
</dbReference>
<sequence length="263" mass="28208">MAMAAFADSSDEETYPNSVLGKAQLLLGAFESGAFHLRLAELSRRSGVPKASAYRLAQELVQWGLLERRGDSYQLGMRVFELGQRVPVSAMLRRVARPLLTDLFAATRAAIHLAVLDGGHVLYVEKVAGEANIHTHSQVGGRLPATCTATGKVLLATRSDLEERLRRLALTGLPSLTPRTVGSVEELRRQLVLVRERGYAVEREEILLGFGSVSVPVSGADGTVVASVSATAPVARLETRLLLPELLATAAGISRAFGSEARD</sequence>
<feature type="domain" description="HTH iclR-type" evidence="2">
    <location>
        <begin position="17"/>
        <end position="77"/>
    </location>
</feature>
<protein>
    <submittedName>
        <fullName evidence="4">IclR family transcriptional regulator</fullName>
    </submittedName>
</protein>
<dbReference type="Pfam" id="PF01614">
    <property type="entry name" value="IclR_C"/>
    <property type="match status" value="1"/>
</dbReference>
<evidence type="ECO:0000256" key="1">
    <source>
        <dbReference type="ARBA" id="ARBA00023125"/>
    </source>
</evidence>
<evidence type="ECO:0000259" key="3">
    <source>
        <dbReference type="PROSITE" id="PS51078"/>
    </source>
</evidence>